<dbReference type="InterPro" id="IPR011009">
    <property type="entry name" value="Kinase-like_dom_sf"/>
</dbReference>
<protein>
    <submittedName>
        <fullName evidence="4">Serine/threonine protein kinase</fullName>
    </submittedName>
</protein>
<dbReference type="Gene3D" id="2.10.25.10">
    <property type="entry name" value="Laminin"/>
    <property type="match status" value="1"/>
</dbReference>
<dbReference type="Gene3D" id="3.30.200.20">
    <property type="entry name" value="Phosphorylase Kinase, domain 1"/>
    <property type="match status" value="1"/>
</dbReference>
<sequence length="1022" mass="116987">MERTLSSTNWNRKFNCSEQRQRSSIHIVNYLIVIIISFILISHGINSVMGKIRYFDTNSLFEQNYVHSTTSTSASDDDDTDYSALFSDTSPQLSLFNIHKIISARFVFSKFNEFIYLPSKSNSTMVFYFLTVLKDGFVKIDCDGVINTKDSTISSTLVVGKYNLEEEKVVWAAKQEIQYFFGKPFAYVTEKDEIIISCNIKDDQGIFSKKFFSVNGVSTKQPSFVNKNTAREVNIVMEGSIDRFSTIGNQSEGFLVFGAKNLRKTNSLYDSKKETLHLETSVMASFYADGSPRWNVKLVYGNIEFFELLSVKVVSLSNNTIPIVACFNYLGSGSLKTFESLQDTFVAQTDSGFENTNFRLFSKYFSAGVYSISETGVFSELFSLRAYPTGDSTSANILVKGFYYDKDKKIYILLIYMKGYLTFSKTSHGGSNMEGNIIYTSTNRTGDYILVKYTEGGTPVCVPTSYIGDDPIVTTNYFINKRVSIESYNSSKLHLEVIDIETGTIRDNLAIDIQSEDPYGIQYELFYEKRRYLIVRGTTQNNGTILINNKFYVKPSKGQSELVFVLYLNTHPEYGKRELECDQQLKCRANANDKICQAHGICNMEQKCECDEFYMGDFCETYYRNTFIAVMATVGVILITLTGSVLTGIGMYAYRTIAKRLKRLQSKVKAEQELEQKLLEFVGLNINETTFNFKTWLIPFEQLTIDREIASSNGRTIFQGSWKGTSVAIKKVRLEDSFDYHEDTKELNLDKTLEREAAILSRVRHPNILRFWGLAFTQTEQFLVSELFTLSMDQIIDEAKRGDLYIPILCKLQILHDIACSMTYLHEFDPPILHRNLKPSNIMLSEDVRYGKILSAVKPKIADFGLSTHLREDNVLTMQIGNVLYSDPLIFKGERYSEKCDVYSFSMIMYEMFFETEPYKTSDKVGEIKENYNQYSVLPNKISEGYRPKIPFTKTLESIGDWMESNLELINERITDPENLAKCIQSYSELMKKCWSGDQDERPSFRAIQVSIQQIIKALEIK</sequence>
<dbReference type="InterPro" id="IPR000719">
    <property type="entry name" value="Prot_kinase_dom"/>
</dbReference>
<dbReference type="STRING" id="5762.D2V3K2"/>
<keyword evidence="5" id="KW-1185">Reference proteome</keyword>
<dbReference type="PROSITE" id="PS00022">
    <property type="entry name" value="EGF_1"/>
    <property type="match status" value="1"/>
</dbReference>
<dbReference type="Pfam" id="PF00069">
    <property type="entry name" value="Pkinase"/>
    <property type="match status" value="1"/>
</dbReference>
<dbReference type="GO" id="GO:0005524">
    <property type="term" value="F:ATP binding"/>
    <property type="evidence" value="ECO:0007669"/>
    <property type="project" value="InterPro"/>
</dbReference>
<dbReference type="AlphaFoldDB" id="D2V3K2"/>
<dbReference type="GeneID" id="8852373"/>
<keyword evidence="4" id="KW-0418">Kinase</keyword>
<accession>D2V3K2</accession>
<organism evidence="5">
    <name type="scientific">Naegleria gruberi</name>
    <name type="common">Amoeba</name>
    <dbReference type="NCBI Taxonomy" id="5762"/>
    <lineage>
        <taxon>Eukaryota</taxon>
        <taxon>Discoba</taxon>
        <taxon>Heterolobosea</taxon>
        <taxon>Tetramitia</taxon>
        <taxon>Eutetramitia</taxon>
        <taxon>Vahlkampfiidae</taxon>
        <taxon>Naegleria</taxon>
    </lineage>
</organism>
<evidence type="ECO:0000313" key="5">
    <source>
        <dbReference type="Proteomes" id="UP000006671"/>
    </source>
</evidence>
<keyword evidence="1" id="KW-1015">Disulfide bond</keyword>
<dbReference type="InParanoid" id="D2V3K2"/>
<dbReference type="EMBL" id="GG738850">
    <property type="protein sequence ID" value="EFC48653.1"/>
    <property type="molecule type" value="Genomic_DNA"/>
</dbReference>
<dbReference type="OrthoDB" id="5963884at2759"/>
<dbReference type="Pfam" id="PF07974">
    <property type="entry name" value="EGF_2"/>
    <property type="match status" value="1"/>
</dbReference>
<dbReference type="GO" id="GO:0004674">
    <property type="term" value="F:protein serine/threonine kinase activity"/>
    <property type="evidence" value="ECO:0007669"/>
    <property type="project" value="UniProtKB-KW"/>
</dbReference>
<dbReference type="Proteomes" id="UP000006671">
    <property type="component" value="Unassembled WGS sequence"/>
</dbReference>
<gene>
    <name evidence="4" type="ORF">NAEGRDRAFT_78422</name>
</gene>
<evidence type="ECO:0000313" key="4">
    <source>
        <dbReference type="EMBL" id="EFC48653.1"/>
    </source>
</evidence>
<dbReference type="InterPro" id="IPR013111">
    <property type="entry name" value="EGF_extracell"/>
</dbReference>
<keyword evidence="2" id="KW-0812">Transmembrane</keyword>
<dbReference type="Gene3D" id="1.10.510.10">
    <property type="entry name" value="Transferase(Phosphotransferase) domain 1"/>
    <property type="match status" value="1"/>
</dbReference>
<keyword evidence="2" id="KW-1133">Transmembrane helix</keyword>
<dbReference type="InterPro" id="IPR000742">
    <property type="entry name" value="EGF"/>
</dbReference>
<feature type="transmembrane region" description="Helical" evidence="2">
    <location>
        <begin position="27"/>
        <end position="45"/>
    </location>
</feature>
<proteinExistence type="predicted"/>
<dbReference type="InterPro" id="IPR051681">
    <property type="entry name" value="Ser/Thr_Kinases-Pseudokinases"/>
</dbReference>
<reference evidence="4 5" key="1">
    <citation type="journal article" date="2010" name="Cell">
        <title>The genome of Naegleria gruberi illuminates early eukaryotic versatility.</title>
        <authorList>
            <person name="Fritz-Laylin L.K."/>
            <person name="Prochnik S.E."/>
            <person name="Ginger M.L."/>
            <person name="Dacks J.B."/>
            <person name="Carpenter M.L."/>
            <person name="Field M.C."/>
            <person name="Kuo A."/>
            <person name="Paredez A."/>
            <person name="Chapman J."/>
            <person name="Pham J."/>
            <person name="Shu S."/>
            <person name="Neupane R."/>
            <person name="Cipriano M."/>
            <person name="Mancuso J."/>
            <person name="Tu H."/>
            <person name="Salamov A."/>
            <person name="Lindquist E."/>
            <person name="Shapiro H."/>
            <person name="Lucas S."/>
            <person name="Grigoriev I.V."/>
            <person name="Cande W.Z."/>
            <person name="Fulton C."/>
            <person name="Rokhsar D.S."/>
            <person name="Dawson S.C."/>
        </authorList>
    </citation>
    <scope>NUCLEOTIDE SEQUENCE [LARGE SCALE GENOMIC DNA]</scope>
    <source>
        <strain evidence="4 5">NEG-M</strain>
    </source>
</reference>
<evidence type="ECO:0000256" key="2">
    <source>
        <dbReference type="SAM" id="Phobius"/>
    </source>
</evidence>
<evidence type="ECO:0000259" key="3">
    <source>
        <dbReference type="PROSITE" id="PS50011"/>
    </source>
</evidence>
<dbReference type="PROSITE" id="PS50011">
    <property type="entry name" value="PROTEIN_KINASE_DOM"/>
    <property type="match status" value="1"/>
</dbReference>
<dbReference type="PANTHER" id="PTHR44329">
    <property type="entry name" value="SERINE/THREONINE-PROTEIN KINASE TNNI3K-RELATED"/>
    <property type="match status" value="1"/>
</dbReference>
<feature type="transmembrane region" description="Helical" evidence="2">
    <location>
        <begin position="627"/>
        <end position="654"/>
    </location>
</feature>
<name>D2V3K2_NAEGR</name>
<dbReference type="eggNOG" id="KOG0192">
    <property type="taxonomic scope" value="Eukaryota"/>
</dbReference>
<dbReference type="VEuPathDB" id="AmoebaDB:NAEGRDRAFT_78422"/>
<dbReference type="KEGG" id="ngr:NAEGRDRAFT_78422"/>
<evidence type="ECO:0000256" key="1">
    <source>
        <dbReference type="ARBA" id="ARBA00023157"/>
    </source>
</evidence>
<keyword evidence="4" id="KW-0808">Transferase</keyword>
<dbReference type="SUPFAM" id="SSF56112">
    <property type="entry name" value="Protein kinase-like (PK-like)"/>
    <property type="match status" value="1"/>
</dbReference>
<feature type="domain" description="Protein kinase" evidence="3">
    <location>
        <begin position="703"/>
        <end position="1016"/>
    </location>
</feature>
<keyword evidence="4" id="KW-0723">Serine/threonine-protein kinase</keyword>
<dbReference type="RefSeq" id="XP_002681397.1">
    <property type="nucleotide sequence ID" value="XM_002681351.1"/>
</dbReference>
<keyword evidence="2" id="KW-0472">Membrane</keyword>